<name>A0A328WRU8_9FLAO</name>
<feature type="region of interest" description="Disordered" evidence="5">
    <location>
        <begin position="520"/>
        <end position="540"/>
    </location>
</feature>
<keyword evidence="2 6" id="KW-0812">Transmembrane</keyword>
<accession>A0A328WRU8</accession>
<evidence type="ECO:0000256" key="2">
    <source>
        <dbReference type="ARBA" id="ARBA00022692"/>
    </source>
</evidence>
<keyword evidence="9" id="KW-1185">Reference proteome</keyword>
<feature type="transmembrane region" description="Helical" evidence="6">
    <location>
        <begin position="207"/>
        <end position="225"/>
    </location>
</feature>
<comment type="caution">
    <text evidence="8">The sequence shown here is derived from an EMBL/GenBank/DDBJ whole genome shotgun (WGS) entry which is preliminary data.</text>
</comment>
<evidence type="ECO:0000256" key="5">
    <source>
        <dbReference type="SAM" id="MobiDB-lite"/>
    </source>
</evidence>
<protein>
    <submittedName>
        <fullName evidence="8">MFS superfamily sulfate permease-like transporter</fullName>
    </submittedName>
</protein>
<dbReference type="RefSeq" id="WP_112086140.1">
    <property type="nucleotide sequence ID" value="NZ_QLSV01000007.1"/>
</dbReference>
<evidence type="ECO:0000256" key="6">
    <source>
        <dbReference type="SAM" id="Phobius"/>
    </source>
</evidence>
<reference evidence="8 9" key="1">
    <citation type="submission" date="2018-06" db="EMBL/GenBank/DDBJ databases">
        <title>Genomic Encyclopedia of Type Strains, Phase III (KMG-III): the genomes of soil and plant-associated and newly described type strains.</title>
        <authorList>
            <person name="Whitman W."/>
        </authorList>
    </citation>
    <scope>NUCLEOTIDE SEQUENCE [LARGE SCALE GENOMIC DNA]</scope>
    <source>
        <strain evidence="8 9">CGMCC 1.12504</strain>
    </source>
</reference>
<dbReference type="Proteomes" id="UP000249518">
    <property type="component" value="Unassembled WGS sequence"/>
</dbReference>
<keyword evidence="4 6" id="KW-0472">Membrane</keyword>
<feature type="transmembrane region" description="Helical" evidence="6">
    <location>
        <begin position="181"/>
        <end position="200"/>
    </location>
</feature>
<evidence type="ECO:0000256" key="1">
    <source>
        <dbReference type="ARBA" id="ARBA00004141"/>
    </source>
</evidence>
<dbReference type="EMBL" id="QLSV01000007">
    <property type="protein sequence ID" value="RAR47866.1"/>
    <property type="molecule type" value="Genomic_DNA"/>
</dbReference>
<feature type="transmembrane region" description="Helical" evidence="6">
    <location>
        <begin position="299"/>
        <end position="319"/>
    </location>
</feature>
<dbReference type="OrthoDB" id="9769739at2"/>
<proteinExistence type="predicted"/>
<dbReference type="PANTHER" id="PTHR11814">
    <property type="entry name" value="SULFATE TRANSPORTER"/>
    <property type="match status" value="1"/>
</dbReference>
<organism evidence="8 9">
    <name type="scientific">Flavobacterium lacus</name>
    <dbReference type="NCBI Taxonomy" id="1353778"/>
    <lineage>
        <taxon>Bacteria</taxon>
        <taxon>Pseudomonadati</taxon>
        <taxon>Bacteroidota</taxon>
        <taxon>Flavobacteriia</taxon>
        <taxon>Flavobacteriales</taxon>
        <taxon>Flavobacteriaceae</taxon>
        <taxon>Flavobacterium</taxon>
    </lineage>
</organism>
<evidence type="ECO:0000313" key="8">
    <source>
        <dbReference type="EMBL" id="RAR47866.1"/>
    </source>
</evidence>
<comment type="subcellular location">
    <subcellularLocation>
        <location evidence="1">Membrane</location>
        <topology evidence="1">Multi-pass membrane protein</topology>
    </subcellularLocation>
</comment>
<feature type="transmembrane region" description="Helical" evidence="6">
    <location>
        <begin position="21"/>
        <end position="40"/>
    </location>
</feature>
<sequence>MKTKKYIPADGLAGLRENFKTDAISGFIVFLLALPLSLGIAKASDFPPIMGLITAIIGGILVSFFMGSRLTIKGPAAGLIVIVAGAVAEFGQGNSDLGWKLALGAMVIAGLIQILFGIFKLGKLADFFPLSTIHGMLAAIGIIIIAKQIPVLLNDNPLLAKGMNPVELLLNIPKFIVNLDIKATFIGVVSLVIMLGWPFIRNKTIKMIPAPLVVLLFAIPAELIMDFAHTEPPYALVKIGSLTDNINWNVDFSGINQTGIFIKYVIMFALVGSLESLLTVKAIDLADPFRRKSNANKDLIAIGIGNTFAAFLGGLPMISEVARSSSNVNNGAKTRWANFFHGVFILLFVLLAAPLLEMIPNAALAAMLITVGIKLAHPREFIHMLHIGKEQLLIFTGTVIVTLFEDLLVGIAFGMLLKMIIHVFNGTPLSSFFKAQTIVSFEGDTYYVEIDKSAIFSNYLGIKRKLEEIPLGCHVIIDLKKTRLVDHSVMENLEHFKSDYEAHDDGGTVIINGLENHKPLSNHPKASRKNNVKIKYEEVN</sequence>
<feature type="transmembrane region" description="Helical" evidence="6">
    <location>
        <begin position="392"/>
        <end position="417"/>
    </location>
</feature>
<dbReference type="AlphaFoldDB" id="A0A328WRU8"/>
<feature type="transmembrane region" description="Helical" evidence="6">
    <location>
        <begin position="131"/>
        <end position="153"/>
    </location>
</feature>
<feature type="transmembrane region" description="Helical" evidence="6">
    <location>
        <begin position="260"/>
        <end position="278"/>
    </location>
</feature>
<gene>
    <name evidence="8" type="ORF">B0I10_107145</name>
</gene>
<keyword evidence="3 6" id="KW-1133">Transmembrane helix</keyword>
<feature type="transmembrane region" description="Helical" evidence="6">
    <location>
        <begin position="74"/>
        <end position="91"/>
    </location>
</feature>
<dbReference type="Pfam" id="PF00916">
    <property type="entry name" value="Sulfate_transp"/>
    <property type="match status" value="1"/>
</dbReference>
<dbReference type="InterPro" id="IPR011547">
    <property type="entry name" value="SLC26A/SulP_dom"/>
</dbReference>
<dbReference type="InterPro" id="IPR001902">
    <property type="entry name" value="SLC26A/SulP_fam"/>
</dbReference>
<feature type="domain" description="SLC26A/SulP transporter" evidence="7">
    <location>
        <begin position="19"/>
        <end position="397"/>
    </location>
</feature>
<feature type="transmembrane region" description="Helical" evidence="6">
    <location>
        <begin position="97"/>
        <end position="119"/>
    </location>
</feature>
<evidence type="ECO:0000256" key="4">
    <source>
        <dbReference type="ARBA" id="ARBA00023136"/>
    </source>
</evidence>
<feature type="transmembrane region" description="Helical" evidence="6">
    <location>
        <begin position="46"/>
        <end position="67"/>
    </location>
</feature>
<evidence type="ECO:0000256" key="3">
    <source>
        <dbReference type="ARBA" id="ARBA00022989"/>
    </source>
</evidence>
<dbReference type="GO" id="GO:0016020">
    <property type="term" value="C:membrane"/>
    <property type="evidence" value="ECO:0007669"/>
    <property type="project" value="UniProtKB-SubCell"/>
</dbReference>
<evidence type="ECO:0000313" key="9">
    <source>
        <dbReference type="Proteomes" id="UP000249518"/>
    </source>
</evidence>
<feature type="transmembrane region" description="Helical" evidence="6">
    <location>
        <begin position="339"/>
        <end position="371"/>
    </location>
</feature>
<dbReference type="GO" id="GO:0055085">
    <property type="term" value="P:transmembrane transport"/>
    <property type="evidence" value="ECO:0007669"/>
    <property type="project" value="InterPro"/>
</dbReference>
<evidence type="ECO:0000259" key="7">
    <source>
        <dbReference type="Pfam" id="PF00916"/>
    </source>
</evidence>